<dbReference type="PANTHER" id="PTHR10695:SF46">
    <property type="entry name" value="BIFUNCTIONAL COENZYME A SYNTHASE-RELATED"/>
    <property type="match status" value="1"/>
</dbReference>
<dbReference type="GO" id="GO:0004140">
    <property type="term" value="F:dephospho-CoA kinase activity"/>
    <property type="evidence" value="ECO:0007669"/>
    <property type="project" value="InterPro"/>
</dbReference>
<keyword evidence="3" id="KW-1133">Transmembrane helix</keyword>
<dbReference type="CDD" id="cd02022">
    <property type="entry name" value="DPCK"/>
    <property type="match status" value="1"/>
</dbReference>
<gene>
    <name evidence="4" type="ORF">CYME_CMG195C</name>
</gene>
<dbReference type="Pfam" id="PF01121">
    <property type="entry name" value="CoaE"/>
    <property type="match status" value="1"/>
</dbReference>
<dbReference type="PANTHER" id="PTHR10695">
    <property type="entry name" value="DEPHOSPHO-COA KINASE-RELATED"/>
    <property type="match status" value="1"/>
</dbReference>
<dbReference type="RefSeq" id="XP_005535976.1">
    <property type="nucleotide sequence ID" value="XM_005535919.1"/>
</dbReference>
<dbReference type="STRING" id="280699.M1V4V3"/>
<evidence type="ECO:0008006" key="6">
    <source>
        <dbReference type="Google" id="ProtNLM"/>
    </source>
</evidence>
<dbReference type="Proteomes" id="UP000007014">
    <property type="component" value="Chromosome 7"/>
</dbReference>
<dbReference type="eggNOG" id="KOG3220">
    <property type="taxonomic scope" value="Eukaryota"/>
</dbReference>
<proteinExistence type="inferred from homology"/>
<dbReference type="NCBIfam" id="TIGR00152">
    <property type="entry name" value="dephospho-CoA kinase"/>
    <property type="match status" value="1"/>
</dbReference>
<dbReference type="OrthoDB" id="247245at2759"/>
<dbReference type="GO" id="GO:0005524">
    <property type="term" value="F:ATP binding"/>
    <property type="evidence" value="ECO:0007669"/>
    <property type="project" value="UniProtKB-KW"/>
</dbReference>
<reference evidence="4 5" key="2">
    <citation type="journal article" date="2007" name="BMC Biol.">
        <title>A 100%-complete sequence reveals unusually simple genomic features in the hot-spring red alga Cyanidioschyzon merolae.</title>
        <authorList>
            <person name="Nozaki H."/>
            <person name="Takano H."/>
            <person name="Misumi O."/>
            <person name="Terasawa K."/>
            <person name="Matsuzaki M."/>
            <person name="Maruyama S."/>
            <person name="Nishida K."/>
            <person name="Yagisawa F."/>
            <person name="Yoshida Y."/>
            <person name="Fujiwara T."/>
            <person name="Takio S."/>
            <person name="Tamura K."/>
            <person name="Chung S.J."/>
            <person name="Nakamura S."/>
            <person name="Kuroiwa H."/>
            <person name="Tanaka K."/>
            <person name="Sato N."/>
            <person name="Kuroiwa T."/>
        </authorList>
    </citation>
    <scope>NUCLEOTIDE SEQUENCE [LARGE SCALE GENOMIC DNA]</scope>
    <source>
        <strain evidence="4 5">10D</strain>
    </source>
</reference>
<evidence type="ECO:0000256" key="2">
    <source>
        <dbReference type="ARBA" id="ARBA00022840"/>
    </source>
</evidence>
<dbReference type="InterPro" id="IPR001977">
    <property type="entry name" value="Depp_CoAkinase"/>
</dbReference>
<dbReference type="GO" id="GO:0015937">
    <property type="term" value="P:coenzyme A biosynthetic process"/>
    <property type="evidence" value="ECO:0007669"/>
    <property type="project" value="InterPro"/>
</dbReference>
<dbReference type="Gene3D" id="3.40.50.300">
    <property type="entry name" value="P-loop containing nucleotide triphosphate hydrolases"/>
    <property type="match status" value="1"/>
</dbReference>
<dbReference type="PROSITE" id="PS51219">
    <property type="entry name" value="DPCK"/>
    <property type="match status" value="1"/>
</dbReference>
<keyword evidence="3" id="KW-0472">Membrane</keyword>
<dbReference type="InterPro" id="IPR027417">
    <property type="entry name" value="P-loop_NTPase"/>
</dbReference>
<keyword evidence="5" id="KW-1185">Reference proteome</keyword>
<reference evidence="4 5" key="1">
    <citation type="journal article" date="2004" name="Nature">
        <title>Genome sequence of the ultrasmall unicellular red alga Cyanidioschyzon merolae 10D.</title>
        <authorList>
            <person name="Matsuzaki M."/>
            <person name="Misumi O."/>
            <person name="Shin-i T."/>
            <person name="Maruyama S."/>
            <person name="Takahara M."/>
            <person name="Miyagishima S."/>
            <person name="Mori T."/>
            <person name="Nishida K."/>
            <person name="Yagisawa F."/>
            <person name="Nishida K."/>
            <person name="Yoshida Y."/>
            <person name="Nishimura Y."/>
            <person name="Nakao S."/>
            <person name="Kobayashi T."/>
            <person name="Momoyama Y."/>
            <person name="Higashiyama T."/>
            <person name="Minoda A."/>
            <person name="Sano M."/>
            <person name="Nomoto H."/>
            <person name="Oishi K."/>
            <person name="Hayashi H."/>
            <person name="Ohta F."/>
            <person name="Nishizaka S."/>
            <person name="Haga S."/>
            <person name="Miura S."/>
            <person name="Morishita T."/>
            <person name="Kabeya Y."/>
            <person name="Terasawa K."/>
            <person name="Suzuki Y."/>
            <person name="Ishii Y."/>
            <person name="Asakawa S."/>
            <person name="Takano H."/>
            <person name="Ohta N."/>
            <person name="Kuroiwa H."/>
            <person name="Tanaka K."/>
            <person name="Shimizu N."/>
            <person name="Sugano S."/>
            <person name="Sato N."/>
            <person name="Nozaki H."/>
            <person name="Ogasawara N."/>
            <person name="Kohara Y."/>
            <person name="Kuroiwa T."/>
        </authorList>
    </citation>
    <scope>NUCLEOTIDE SEQUENCE [LARGE SCALE GENOMIC DNA]</scope>
    <source>
        <strain evidence="4 5">10D</strain>
    </source>
</reference>
<dbReference type="KEGG" id="cme:CYME_CMG195C"/>
<dbReference type="AlphaFoldDB" id="M1V4V3"/>
<name>M1V4V3_CYAM1</name>
<dbReference type="GeneID" id="16993144"/>
<dbReference type="SUPFAM" id="SSF52540">
    <property type="entry name" value="P-loop containing nucleoside triphosphate hydrolases"/>
    <property type="match status" value="1"/>
</dbReference>
<dbReference type="OMA" id="RWEMYRA"/>
<evidence type="ECO:0000256" key="3">
    <source>
        <dbReference type="SAM" id="Phobius"/>
    </source>
</evidence>
<evidence type="ECO:0000256" key="1">
    <source>
        <dbReference type="ARBA" id="ARBA00022741"/>
    </source>
</evidence>
<keyword evidence="2" id="KW-0067">ATP-binding</keyword>
<feature type="transmembrane region" description="Helical" evidence="3">
    <location>
        <begin position="231"/>
        <end position="251"/>
    </location>
</feature>
<keyword evidence="1" id="KW-0547">Nucleotide-binding</keyword>
<evidence type="ECO:0000313" key="5">
    <source>
        <dbReference type="Proteomes" id="UP000007014"/>
    </source>
</evidence>
<keyword evidence="3" id="KW-0812">Transmembrane</keyword>
<dbReference type="HOGENOM" id="CLU_057180_0_1_1"/>
<accession>M1V4V3</accession>
<dbReference type="Gramene" id="CMG195CT">
    <property type="protein sequence ID" value="CMG195CT"/>
    <property type="gene ID" value="CMG195C"/>
</dbReference>
<sequence length="252" mass="28824">MPRFRTQEEYDNAGAVYGLTGCIGTGKSEVVKVIRADWGYPVLDADVIAREVVAPGTVASLLLRLVFGRNLYRRNEQGNLELDRKRLSEIAFGNPRALNLLNWITHPLVCARILWRVFLLRYVAGVRTPIVLDVPLLYESGLSRLCNVTMVVYASRSQQFERLRRRHPDWTDADIQQRIQAQMALEQKMLRADERIDNRGTPEELREEVARALERLRLQVSLKARSRQKRLALALGVVFAIILVVAILNPIR</sequence>
<protein>
    <recommendedName>
        <fullName evidence="6">Dephospho-CoA kinase</fullName>
    </recommendedName>
</protein>
<evidence type="ECO:0000313" key="4">
    <source>
        <dbReference type="EMBL" id="BAM79690.1"/>
    </source>
</evidence>
<organism evidence="4 5">
    <name type="scientific">Cyanidioschyzon merolae (strain NIES-3377 / 10D)</name>
    <name type="common">Unicellular red alga</name>
    <dbReference type="NCBI Taxonomy" id="280699"/>
    <lineage>
        <taxon>Eukaryota</taxon>
        <taxon>Rhodophyta</taxon>
        <taxon>Bangiophyceae</taxon>
        <taxon>Cyanidiales</taxon>
        <taxon>Cyanidiaceae</taxon>
        <taxon>Cyanidioschyzon</taxon>
    </lineage>
</organism>
<dbReference type="PROSITE" id="PS51257">
    <property type="entry name" value="PROKAR_LIPOPROTEIN"/>
    <property type="match status" value="1"/>
</dbReference>
<dbReference type="EMBL" id="AP006489">
    <property type="protein sequence ID" value="BAM79690.1"/>
    <property type="molecule type" value="Genomic_DNA"/>
</dbReference>
<dbReference type="HAMAP" id="MF_00376">
    <property type="entry name" value="Dephospho_CoA_kinase"/>
    <property type="match status" value="1"/>
</dbReference>